<evidence type="ECO:0008006" key="4">
    <source>
        <dbReference type="Google" id="ProtNLM"/>
    </source>
</evidence>
<dbReference type="Proteomes" id="UP000502136">
    <property type="component" value="Chromosome"/>
</dbReference>
<dbReference type="KEGG" id="palr:HGI30_15150"/>
<feature type="transmembrane region" description="Helical" evidence="1">
    <location>
        <begin position="65"/>
        <end position="95"/>
    </location>
</feature>
<name>A0A6H2GZJ9_9BACL</name>
<evidence type="ECO:0000313" key="3">
    <source>
        <dbReference type="Proteomes" id="UP000502136"/>
    </source>
</evidence>
<reference evidence="2 3" key="1">
    <citation type="submission" date="2020-04" db="EMBL/GenBank/DDBJ databases">
        <title>Novel Paenibacillus strain UniB2 isolated from commercial digestive syrup.</title>
        <authorList>
            <person name="Thorat V."/>
            <person name="Kirdat K."/>
            <person name="Tiwarekar B."/>
            <person name="Yadav A."/>
        </authorList>
    </citation>
    <scope>NUCLEOTIDE SEQUENCE [LARGE SCALE GENOMIC DNA]</scope>
    <source>
        <strain evidence="2 3">UniB2</strain>
    </source>
</reference>
<feature type="transmembrane region" description="Helical" evidence="1">
    <location>
        <begin position="35"/>
        <end position="56"/>
    </location>
</feature>
<accession>A0A6H2GZJ9</accession>
<dbReference type="EMBL" id="CP051428">
    <property type="protein sequence ID" value="QJC52769.1"/>
    <property type="molecule type" value="Genomic_DNA"/>
</dbReference>
<evidence type="ECO:0000256" key="1">
    <source>
        <dbReference type="SAM" id="Phobius"/>
    </source>
</evidence>
<organism evidence="2 3">
    <name type="scientific">Paenibacillus albicereus</name>
    <dbReference type="NCBI Taxonomy" id="2726185"/>
    <lineage>
        <taxon>Bacteria</taxon>
        <taxon>Bacillati</taxon>
        <taxon>Bacillota</taxon>
        <taxon>Bacilli</taxon>
        <taxon>Bacillales</taxon>
        <taxon>Paenibacillaceae</taxon>
        <taxon>Paenibacillus</taxon>
    </lineage>
</organism>
<proteinExistence type="predicted"/>
<evidence type="ECO:0000313" key="2">
    <source>
        <dbReference type="EMBL" id="QJC52769.1"/>
    </source>
</evidence>
<dbReference type="RefSeq" id="WP_168908321.1">
    <property type="nucleotide sequence ID" value="NZ_CP051428.1"/>
</dbReference>
<protein>
    <recommendedName>
        <fullName evidence="4">DUF4064 domain-containing protein</fullName>
    </recommendedName>
</protein>
<keyword evidence="3" id="KW-1185">Reference proteome</keyword>
<sequence>MFILGLVGGLLGILFGVIAVALGVAQTSAGNDNLLAAYGLFASVSSIPAVIGCAVCKTRPRTAAVLYLCSVVAGVCSAFIYYLIPAILLIAGSLFGLKKKSVSSLNSGEG</sequence>
<keyword evidence="1" id="KW-0472">Membrane</keyword>
<dbReference type="AlphaFoldDB" id="A0A6H2GZJ9"/>
<gene>
    <name evidence="2" type="ORF">HGI30_15150</name>
</gene>
<keyword evidence="1" id="KW-0812">Transmembrane</keyword>
<keyword evidence="1" id="KW-1133">Transmembrane helix</keyword>